<feature type="region of interest" description="Disordered" evidence="1">
    <location>
        <begin position="47"/>
        <end position="91"/>
    </location>
</feature>
<feature type="compositionally biased region" description="Basic and acidic residues" evidence="1">
    <location>
        <begin position="48"/>
        <end position="66"/>
    </location>
</feature>
<dbReference type="EMBL" id="VSRR010012056">
    <property type="protein sequence ID" value="MPC54034.1"/>
    <property type="molecule type" value="Genomic_DNA"/>
</dbReference>
<feature type="compositionally biased region" description="Low complexity" evidence="1">
    <location>
        <begin position="67"/>
        <end position="85"/>
    </location>
</feature>
<dbReference type="Proteomes" id="UP000324222">
    <property type="component" value="Unassembled WGS sequence"/>
</dbReference>
<evidence type="ECO:0000256" key="1">
    <source>
        <dbReference type="SAM" id="MobiDB-lite"/>
    </source>
</evidence>
<name>A0A5B7GBW8_PORTR</name>
<evidence type="ECO:0000313" key="3">
    <source>
        <dbReference type="Proteomes" id="UP000324222"/>
    </source>
</evidence>
<accession>A0A5B7GBW8</accession>
<comment type="caution">
    <text evidence="2">The sequence shown here is derived from an EMBL/GenBank/DDBJ whole genome shotgun (WGS) entry which is preliminary data.</text>
</comment>
<keyword evidence="3" id="KW-1185">Reference proteome</keyword>
<organism evidence="2 3">
    <name type="scientific">Portunus trituberculatus</name>
    <name type="common">Swimming crab</name>
    <name type="synonym">Neptunus trituberculatus</name>
    <dbReference type="NCBI Taxonomy" id="210409"/>
    <lineage>
        <taxon>Eukaryota</taxon>
        <taxon>Metazoa</taxon>
        <taxon>Ecdysozoa</taxon>
        <taxon>Arthropoda</taxon>
        <taxon>Crustacea</taxon>
        <taxon>Multicrustacea</taxon>
        <taxon>Malacostraca</taxon>
        <taxon>Eumalacostraca</taxon>
        <taxon>Eucarida</taxon>
        <taxon>Decapoda</taxon>
        <taxon>Pleocyemata</taxon>
        <taxon>Brachyura</taxon>
        <taxon>Eubrachyura</taxon>
        <taxon>Portunoidea</taxon>
        <taxon>Portunidae</taxon>
        <taxon>Portuninae</taxon>
        <taxon>Portunus</taxon>
    </lineage>
</organism>
<evidence type="ECO:0000313" key="2">
    <source>
        <dbReference type="EMBL" id="MPC54034.1"/>
    </source>
</evidence>
<proteinExistence type="predicted"/>
<protein>
    <submittedName>
        <fullName evidence="2">Uncharacterized protein</fullName>
    </submittedName>
</protein>
<reference evidence="2 3" key="1">
    <citation type="submission" date="2019-05" db="EMBL/GenBank/DDBJ databases">
        <title>Another draft genome of Portunus trituberculatus and its Hox gene families provides insights of decapod evolution.</title>
        <authorList>
            <person name="Jeong J.-H."/>
            <person name="Song I."/>
            <person name="Kim S."/>
            <person name="Choi T."/>
            <person name="Kim D."/>
            <person name="Ryu S."/>
            <person name="Kim W."/>
        </authorList>
    </citation>
    <scope>NUCLEOTIDE SEQUENCE [LARGE SCALE GENOMIC DNA]</scope>
    <source>
        <tissue evidence="2">Muscle</tissue>
    </source>
</reference>
<gene>
    <name evidence="2" type="ORF">E2C01_047941</name>
</gene>
<sequence length="91" mass="9885">MPHIVSYGTRDGYDAAWVTVLEMKGVVMEGRNTSNIPRRLLTAVHCGRGKEEGGQKQGGKRQEAGRRSAAQAQRTAATITATHAAFRVPKH</sequence>
<dbReference type="AlphaFoldDB" id="A0A5B7GBW8"/>